<feature type="coiled-coil region" evidence="1">
    <location>
        <begin position="725"/>
        <end position="759"/>
    </location>
</feature>
<dbReference type="Proteomes" id="UP000004080">
    <property type="component" value="Unassembled WGS sequence"/>
</dbReference>
<dbReference type="Pfam" id="PF13514">
    <property type="entry name" value="AAA_27"/>
    <property type="match status" value="1"/>
</dbReference>
<evidence type="ECO:0000313" key="5">
    <source>
        <dbReference type="Proteomes" id="UP000004080"/>
    </source>
</evidence>
<keyword evidence="2" id="KW-1133">Transmembrane helix</keyword>
<keyword evidence="2" id="KW-0812">Transmembrane</keyword>
<dbReference type="EMBL" id="AKKV01000024">
    <property type="protein sequence ID" value="EIT85864.1"/>
    <property type="molecule type" value="Genomic_DNA"/>
</dbReference>
<comment type="caution">
    <text evidence="4">The sequence shown here is derived from an EMBL/GenBank/DDBJ whole genome shotgun (WGS) entry which is preliminary data.</text>
</comment>
<keyword evidence="1" id="KW-0175">Coiled coil</keyword>
<dbReference type="OrthoDB" id="9764467at2"/>
<dbReference type="eggNOG" id="COG4717">
    <property type="taxonomic scope" value="Bacteria"/>
</dbReference>
<evidence type="ECO:0000256" key="2">
    <source>
        <dbReference type="SAM" id="Phobius"/>
    </source>
</evidence>
<dbReference type="InterPro" id="IPR027417">
    <property type="entry name" value="P-loop_NTPase"/>
</dbReference>
<evidence type="ECO:0000256" key="1">
    <source>
        <dbReference type="SAM" id="Coils"/>
    </source>
</evidence>
<evidence type="ECO:0000313" key="4">
    <source>
        <dbReference type="EMBL" id="EIT85864.1"/>
    </source>
</evidence>
<keyword evidence="5" id="KW-1185">Reference proteome</keyword>
<reference evidence="4 5" key="1">
    <citation type="journal article" date="2012" name="J. Bacteriol.">
        <title>Genome of Bacillus macauensis ZFHKF-1, a Long-Chain-Forming Bacterium.</title>
        <authorList>
            <person name="Cai L."/>
            <person name="Zhang T."/>
        </authorList>
    </citation>
    <scope>NUCLEOTIDE SEQUENCE [LARGE SCALE GENOMIC DNA]</scope>
    <source>
        <strain evidence="4 5">ZFHKF-1</strain>
    </source>
</reference>
<sequence>MWIKKLHMYHFGKFQNQHIQFQRGLLFITGENEAGKSTVMRFIACMLYGFPAKQSSEQRFDPKDGNVMGGSMTIETATHGEVTIERIDGKSGGLLTLTGANGKKGGEQWLSEILQRVDRSLYEGVYSVDLDGLQNVQKLDKELLGRYLLGAAMTGSKELTSLELSLEKKAAALYKPGGRKPLMNELISELDVARKEVERWQEKNATFQPLSDELHKIEAAIATWEEEQKAFQYEGSELQRAQAILPSLRQWQENRLLLKGEQNVPFPEHGLEVSDRLAIQLQDLQQRQARYTVKLRSRLEEKQQLAVREEVLSHAHVIEQCLQRNAYYDQLQSEEWALRQKLEEQSTSCNQLLVELGEPWTESAVLATNHSLAAKHALAQLRKQDEQLDQKKEWVTHEWKRALQELERAEERVSIEKKELASKPKEQPVNLQDQQPYRKFGFMLLLCTFVFLLFSIWREDWLFGVLSVMLLGVALVVLTRKVDGTKVAAQARQQVIEQQENSLRKLEAEVQRLETSYQAAATACDTVELEGYQNKEALKQWWSDNGFVGNVDALSMRGYVEQVERLKEMIYEKQRCQKRQQQIEEERKQLDEEAALLAETLQTPAGRSYIETVTMLQSLLATERQKEAKRAMIMESERELRESIKEVEAEQMLCNQKMEDLYDAAFVKDESSFRKRGEQAKRLQKAQEQLEKAVAYIQSFGYTSEELLPLAERLLHQTFNVDLQQQKWKEQAQKRETAYRQLQNKRAEYQHQLRELQEDGGYTSCLQRFETAKATLQNYAKQWSVYKVANWMLQTTKKHYYEEKLPAILSLAERYFIQITKQSYCKIHLDGARLVLEGADGFWYDPSEVSRGTAEQLYLCIRLALALHEQSDDLPLIMDDVTVNFDADRTKSVLKLLNMLSTERQILFFTCHRHVLQHLAQPNTVSLKKQEAPFYN</sequence>
<accession>I8AJZ0</accession>
<feature type="coiled-coil region" evidence="1">
    <location>
        <begin position="566"/>
        <end position="653"/>
    </location>
</feature>
<name>I8AJZ0_9BACL</name>
<feature type="transmembrane region" description="Helical" evidence="2">
    <location>
        <begin position="463"/>
        <end position="482"/>
    </location>
</feature>
<feature type="transmembrane region" description="Helical" evidence="2">
    <location>
        <begin position="440"/>
        <end position="457"/>
    </location>
</feature>
<dbReference type="InterPro" id="IPR038734">
    <property type="entry name" value="YhaN_AAA"/>
</dbReference>
<dbReference type="AlphaFoldDB" id="I8AJZ0"/>
<dbReference type="STRING" id="1196324.A374_08514"/>
<keyword evidence="2" id="KW-0472">Membrane</keyword>
<organism evidence="4 5">
    <name type="scientific">Fictibacillus macauensis ZFHKF-1</name>
    <dbReference type="NCBI Taxonomy" id="1196324"/>
    <lineage>
        <taxon>Bacteria</taxon>
        <taxon>Bacillati</taxon>
        <taxon>Bacillota</taxon>
        <taxon>Bacilli</taxon>
        <taxon>Bacillales</taxon>
        <taxon>Fictibacillaceae</taxon>
        <taxon>Fictibacillus</taxon>
    </lineage>
</organism>
<feature type="domain" description="YhaN AAA" evidence="3">
    <location>
        <begin position="1"/>
        <end position="201"/>
    </location>
</feature>
<evidence type="ECO:0000259" key="3">
    <source>
        <dbReference type="Pfam" id="PF13514"/>
    </source>
</evidence>
<dbReference type="Gene3D" id="3.40.50.300">
    <property type="entry name" value="P-loop containing nucleotide triphosphate hydrolases"/>
    <property type="match status" value="2"/>
</dbReference>
<proteinExistence type="predicted"/>
<gene>
    <name evidence="4" type="ORF">A374_08514</name>
</gene>
<protein>
    <recommendedName>
        <fullName evidence="3">YhaN AAA domain-containing protein</fullName>
    </recommendedName>
</protein>
<dbReference type="PANTHER" id="PTHR41259:SF1">
    <property type="entry name" value="DOUBLE-STRAND BREAK REPAIR RAD50 ATPASE, PUTATIVE-RELATED"/>
    <property type="match status" value="1"/>
</dbReference>
<feature type="coiled-coil region" evidence="1">
    <location>
        <begin position="489"/>
        <end position="523"/>
    </location>
</feature>
<dbReference type="SUPFAM" id="SSF52540">
    <property type="entry name" value="P-loop containing nucleoside triphosphate hydrolases"/>
    <property type="match status" value="1"/>
</dbReference>
<dbReference type="PANTHER" id="PTHR41259">
    <property type="entry name" value="DOUBLE-STRAND BREAK REPAIR RAD50 ATPASE, PUTATIVE-RELATED"/>
    <property type="match status" value="1"/>
</dbReference>
<dbReference type="RefSeq" id="WP_007201796.1">
    <property type="nucleotide sequence ID" value="NZ_AKKV01000024.1"/>
</dbReference>
<dbReference type="PATRIC" id="fig|1196324.3.peg.1747"/>